<feature type="transmembrane region" description="Helical" evidence="6">
    <location>
        <begin position="354"/>
        <end position="374"/>
    </location>
</feature>
<comment type="subcellular location">
    <subcellularLocation>
        <location evidence="1">Cell membrane</location>
        <topology evidence="1">Multi-pass membrane protein</topology>
    </subcellularLocation>
</comment>
<gene>
    <name evidence="7" type="ORF">SAMN04487950_0617</name>
</gene>
<keyword evidence="5 6" id="KW-0472">Membrane</keyword>
<dbReference type="AlphaFoldDB" id="A0A1I4BMV3"/>
<feature type="transmembrane region" description="Helical" evidence="6">
    <location>
        <begin position="380"/>
        <end position="401"/>
    </location>
</feature>
<name>A0A1I4BMV3_9EURY</name>
<evidence type="ECO:0000313" key="7">
    <source>
        <dbReference type="EMBL" id="SFK69306.1"/>
    </source>
</evidence>
<feature type="transmembrane region" description="Helical" evidence="6">
    <location>
        <begin position="440"/>
        <end position="461"/>
    </location>
</feature>
<feature type="transmembrane region" description="Helical" evidence="6">
    <location>
        <begin position="413"/>
        <end position="434"/>
    </location>
</feature>
<evidence type="ECO:0000256" key="5">
    <source>
        <dbReference type="ARBA" id="ARBA00023136"/>
    </source>
</evidence>
<dbReference type="GO" id="GO:0005886">
    <property type="term" value="C:plasma membrane"/>
    <property type="evidence" value="ECO:0007669"/>
    <property type="project" value="UniProtKB-SubCell"/>
</dbReference>
<feature type="transmembrane region" description="Helical" evidence="6">
    <location>
        <begin position="171"/>
        <end position="188"/>
    </location>
</feature>
<feature type="transmembrane region" description="Helical" evidence="6">
    <location>
        <begin position="81"/>
        <end position="101"/>
    </location>
</feature>
<proteinExistence type="predicted"/>
<evidence type="ECO:0000256" key="3">
    <source>
        <dbReference type="ARBA" id="ARBA00022692"/>
    </source>
</evidence>
<evidence type="ECO:0000256" key="6">
    <source>
        <dbReference type="SAM" id="Phobius"/>
    </source>
</evidence>
<feature type="transmembrane region" description="Helical" evidence="6">
    <location>
        <begin position="292"/>
        <end position="312"/>
    </location>
</feature>
<evidence type="ECO:0000256" key="1">
    <source>
        <dbReference type="ARBA" id="ARBA00004651"/>
    </source>
</evidence>
<organism evidence="7 8">
    <name type="scientific">Halogranum rubrum</name>
    <dbReference type="NCBI Taxonomy" id="553466"/>
    <lineage>
        <taxon>Archaea</taxon>
        <taxon>Methanobacteriati</taxon>
        <taxon>Methanobacteriota</taxon>
        <taxon>Stenosarchaea group</taxon>
        <taxon>Halobacteria</taxon>
        <taxon>Halobacteriales</taxon>
        <taxon>Haloferacaceae</taxon>
    </lineage>
</organism>
<evidence type="ECO:0000313" key="8">
    <source>
        <dbReference type="Proteomes" id="UP000199607"/>
    </source>
</evidence>
<protein>
    <submittedName>
        <fullName evidence="7">Membrane protein involved in the export of O-antigen and teichoic acid</fullName>
    </submittedName>
</protein>
<dbReference type="STRING" id="553466.SAMN04487950_0617"/>
<feature type="transmembrane region" description="Helical" evidence="6">
    <location>
        <begin position="208"/>
        <end position="224"/>
    </location>
</feature>
<feature type="transmembrane region" description="Helical" evidence="6">
    <location>
        <begin position="324"/>
        <end position="342"/>
    </location>
</feature>
<dbReference type="RefSeq" id="WP_089865544.1">
    <property type="nucleotide sequence ID" value="NZ_FOTC01000001.1"/>
</dbReference>
<dbReference type="InterPro" id="IPR050833">
    <property type="entry name" value="Poly_Biosynth_Transport"/>
</dbReference>
<dbReference type="Proteomes" id="UP000199607">
    <property type="component" value="Unassembled WGS sequence"/>
</dbReference>
<evidence type="ECO:0000256" key="2">
    <source>
        <dbReference type="ARBA" id="ARBA00022475"/>
    </source>
</evidence>
<feature type="transmembrane region" description="Helical" evidence="6">
    <location>
        <begin position="9"/>
        <end position="30"/>
    </location>
</feature>
<reference evidence="8" key="1">
    <citation type="submission" date="2016-10" db="EMBL/GenBank/DDBJ databases">
        <authorList>
            <person name="Varghese N."/>
            <person name="Submissions S."/>
        </authorList>
    </citation>
    <scope>NUCLEOTIDE SEQUENCE [LARGE SCALE GENOMIC DNA]</scope>
    <source>
        <strain evidence="8">CGMCC 1.7738</strain>
    </source>
</reference>
<dbReference type="PANTHER" id="PTHR30250:SF11">
    <property type="entry name" value="O-ANTIGEN TRANSPORTER-RELATED"/>
    <property type="match status" value="1"/>
</dbReference>
<dbReference type="PANTHER" id="PTHR30250">
    <property type="entry name" value="PST FAMILY PREDICTED COLANIC ACID TRANSPORTER"/>
    <property type="match status" value="1"/>
</dbReference>
<keyword evidence="2" id="KW-1003">Cell membrane</keyword>
<dbReference type="EMBL" id="FOTC01000001">
    <property type="protein sequence ID" value="SFK69306.1"/>
    <property type="molecule type" value="Genomic_DNA"/>
</dbReference>
<feature type="transmembrane region" description="Helical" evidence="6">
    <location>
        <begin position="42"/>
        <end position="60"/>
    </location>
</feature>
<feature type="transmembrane region" description="Helical" evidence="6">
    <location>
        <begin position="145"/>
        <end position="165"/>
    </location>
</feature>
<evidence type="ECO:0000256" key="4">
    <source>
        <dbReference type="ARBA" id="ARBA00022989"/>
    </source>
</evidence>
<feature type="transmembrane region" description="Helical" evidence="6">
    <location>
        <begin position="250"/>
        <end position="271"/>
    </location>
</feature>
<sequence>MADRFFRDAGLYAISTVFPAILGLALVSIFSHAFTAASYGEYSLAMVFVTIISTFSTGWLEQAILRYEPETDTDNLIENTVTVLVGEFVLVVGLGIIVYFIQGFLPTGYQKFYAPVICLALTLSAFRISQAVYQSKLQSASLTKLKLVRSVLQFVVIIGLAIYILDDITGWLWGTVLATGSVTMYMAFQMEGVRITYRPDTDLVRRMFVFGVPLIGWAMAHQLLNFSDRFILEILRGSTQVGIYSSNYTIASRSLGLVSGPFIMAVHPIVMNTWTGENHEELSEMVRTYTRYFLIVGVPAVVYLSVLSEPVAEFMLAESYANGYLVIPIVASGTFIWGLSNIGHKGLEAKERTFTMLAGATIAVVLNIVLNIPLIQRYGYLGAALATLLSFSFYPVFIYFVSRNGIRWQIPTYTVRNVLLGCIPIAIGYIALWFTTSYSILATLAIVPVTGLFYLVTVYSLGEASEEEIEMLRQISR</sequence>
<dbReference type="Pfam" id="PF13440">
    <property type="entry name" value="Polysacc_synt_3"/>
    <property type="match status" value="1"/>
</dbReference>
<keyword evidence="3 6" id="KW-0812">Transmembrane</keyword>
<keyword evidence="8" id="KW-1185">Reference proteome</keyword>
<accession>A0A1I4BMV3</accession>
<feature type="transmembrane region" description="Helical" evidence="6">
    <location>
        <begin position="113"/>
        <end position="133"/>
    </location>
</feature>
<keyword evidence="4 6" id="KW-1133">Transmembrane helix</keyword>